<evidence type="ECO:0000256" key="4">
    <source>
        <dbReference type="ARBA" id="ARBA00011245"/>
    </source>
</evidence>
<dbReference type="SUPFAM" id="SSF54782">
    <property type="entry name" value="Porphobilinogen deaminase (hydroxymethylbilane synthase), C-terminal domain"/>
    <property type="match status" value="1"/>
</dbReference>
<protein>
    <recommendedName>
        <fullName evidence="8">Hydroxymethylbilane synthase</fullName>
        <ecNumber evidence="8">2.5.1.61</ecNumber>
    </recommendedName>
</protein>
<dbReference type="EC" id="2.5.1.61" evidence="8"/>
<gene>
    <name evidence="11" type="ORF">ABR82_03210</name>
</gene>
<dbReference type="InterPro" id="IPR000860">
    <property type="entry name" value="HemC"/>
</dbReference>
<evidence type="ECO:0000313" key="11">
    <source>
        <dbReference type="EMBL" id="KRO61569.1"/>
    </source>
</evidence>
<dbReference type="GO" id="GO:0006783">
    <property type="term" value="P:heme biosynthetic process"/>
    <property type="evidence" value="ECO:0007669"/>
    <property type="project" value="TreeGrafter"/>
</dbReference>
<keyword evidence="5" id="KW-0808">Transferase</keyword>
<proteinExistence type="inferred from homology"/>
<dbReference type="EMBL" id="LIBO01000229">
    <property type="protein sequence ID" value="KRO61569.1"/>
    <property type="molecule type" value="Genomic_DNA"/>
</dbReference>
<evidence type="ECO:0000256" key="7">
    <source>
        <dbReference type="ARBA" id="ARBA00048169"/>
    </source>
</evidence>
<dbReference type="SUPFAM" id="SSF53850">
    <property type="entry name" value="Periplasmic binding protein-like II"/>
    <property type="match status" value="1"/>
</dbReference>
<feature type="domain" description="Porphobilinogen deaminase C-terminal" evidence="10">
    <location>
        <begin position="226"/>
        <end position="294"/>
    </location>
</feature>
<dbReference type="GO" id="GO:0004418">
    <property type="term" value="F:hydroxymethylbilane synthase activity"/>
    <property type="evidence" value="ECO:0007669"/>
    <property type="project" value="UniProtKB-UniRule"/>
</dbReference>
<name>A0A0R2RGS9_9BACT</name>
<evidence type="ECO:0000259" key="10">
    <source>
        <dbReference type="Pfam" id="PF03900"/>
    </source>
</evidence>
<comment type="pathway">
    <text evidence="2">Porphyrin-containing compound metabolism; protoporphyrin-IX biosynthesis; coproporphyrinogen-III from 5-aminolevulinate: step 2/4.</text>
</comment>
<dbReference type="PANTHER" id="PTHR11557">
    <property type="entry name" value="PORPHOBILINOGEN DEAMINASE"/>
    <property type="match status" value="1"/>
</dbReference>
<dbReference type="PANTHER" id="PTHR11557:SF0">
    <property type="entry name" value="PORPHOBILINOGEN DEAMINASE"/>
    <property type="match status" value="1"/>
</dbReference>
<evidence type="ECO:0000313" key="12">
    <source>
        <dbReference type="Proteomes" id="UP000051269"/>
    </source>
</evidence>
<evidence type="ECO:0000256" key="3">
    <source>
        <dbReference type="ARBA" id="ARBA00005638"/>
    </source>
</evidence>
<dbReference type="Gene3D" id="3.40.190.10">
    <property type="entry name" value="Periplasmic binding protein-like II"/>
    <property type="match status" value="2"/>
</dbReference>
<comment type="similarity">
    <text evidence="3">Belongs to the HMBS family.</text>
</comment>
<keyword evidence="6" id="KW-0627">Porphyrin biosynthesis</keyword>
<accession>A0A0R2RGS9</accession>
<dbReference type="InterPro" id="IPR022417">
    <property type="entry name" value="Porphobilin_deaminase_N"/>
</dbReference>
<dbReference type="AlphaFoldDB" id="A0A0R2RGS9"/>
<evidence type="ECO:0000256" key="5">
    <source>
        <dbReference type="ARBA" id="ARBA00022679"/>
    </source>
</evidence>
<evidence type="ECO:0000259" key="9">
    <source>
        <dbReference type="Pfam" id="PF01379"/>
    </source>
</evidence>
<dbReference type="Gene3D" id="3.30.160.40">
    <property type="entry name" value="Porphobilinogen deaminase, C-terminal domain"/>
    <property type="match status" value="1"/>
</dbReference>
<comment type="subunit">
    <text evidence="4">Monomer.</text>
</comment>
<comment type="caution">
    <text evidence="11">The sequence shown here is derived from an EMBL/GenBank/DDBJ whole genome shotgun (WGS) entry which is preliminary data.</text>
</comment>
<dbReference type="Pfam" id="PF01379">
    <property type="entry name" value="Porphobil_deam"/>
    <property type="match status" value="1"/>
</dbReference>
<evidence type="ECO:0000256" key="1">
    <source>
        <dbReference type="ARBA" id="ARBA00002869"/>
    </source>
</evidence>
<dbReference type="GO" id="GO:0005737">
    <property type="term" value="C:cytoplasm"/>
    <property type="evidence" value="ECO:0007669"/>
    <property type="project" value="UniProtKB-UniRule"/>
</dbReference>
<dbReference type="InterPro" id="IPR022418">
    <property type="entry name" value="Porphobilinogen_deaminase_C"/>
</dbReference>
<feature type="domain" description="Porphobilinogen deaminase N-terminal" evidence="9">
    <location>
        <begin position="4"/>
        <end position="211"/>
    </location>
</feature>
<evidence type="ECO:0000256" key="2">
    <source>
        <dbReference type="ARBA" id="ARBA00004735"/>
    </source>
</evidence>
<dbReference type="Pfam" id="PF03900">
    <property type="entry name" value="Porphobil_deamC"/>
    <property type="match status" value="1"/>
</dbReference>
<comment type="catalytic activity">
    <reaction evidence="7">
        <text>4 porphobilinogen + H2O = hydroxymethylbilane + 4 NH4(+)</text>
        <dbReference type="Rhea" id="RHEA:13185"/>
        <dbReference type="ChEBI" id="CHEBI:15377"/>
        <dbReference type="ChEBI" id="CHEBI:28938"/>
        <dbReference type="ChEBI" id="CHEBI:57845"/>
        <dbReference type="ChEBI" id="CHEBI:58126"/>
        <dbReference type="EC" id="2.5.1.61"/>
    </reaction>
</comment>
<dbReference type="InterPro" id="IPR036803">
    <property type="entry name" value="Porphobilinogen_deaminase_C_sf"/>
</dbReference>
<evidence type="ECO:0000256" key="8">
    <source>
        <dbReference type="NCBIfam" id="TIGR00212"/>
    </source>
</evidence>
<reference evidence="11 12" key="1">
    <citation type="submission" date="2015-10" db="EMBL/GenBank/DDBJ databases">
        <title>Metagenome-Assembled Genomes uncover a global brackish microbiome.</title>
        <authorList>
            <person name="Hugerth L.W."/>
            <person name="Larsson J."/>
            <person name="Alneberg J."/>
            <person name="Lindh M.V."/>
            <person name="Legrand C."/>
            <person name="Pinhassi J."/>
            <person name="Andersson A.F."/>
        </authorList>
    </citation>
    <scope>NUCLEOTIDE SEQUENCE [LARGE SCALE GENOMIC DNA]</scope>
    <source>
        <strain evidence="11">BACL18 MAG-120507-bin52</strain>
    </source>
</reference>
<comment type="function">
    <text evidence="1">Tetrapolymerization of the monopyrrole PBG into the hydroxymethylbilane pre-uroporphyrinogen in several discrete steps.</text>
</comment>
<sequence>MKFRLGTRGSALALAQARKVADQMRKSHLGLGVELVIIRTTGDVRSEFGEEVSAVVGEFSSALEEALIKSEIDGAVHSAKDLPTIIPKALLVGAYPERVDPRDAWVYRAGEKYDANSLAWVGTESPRRRLFWSERWPLSRFQTIRGNVDRRMERCQQEKEWGGVLLACAGIDRLGGVAQGLTMERLDVHWMIPAPGQGAIAVQCRRDDQKSVEMLSLLDDPNVRSCVTAEKSFLQKWGGGCSESLGALARVQPNGTLYLHAGVKGQFERPQRASLEGPIREAEMLGARLAEEMRRG</sequence>
<dbReference type="PRINTS" id="PR00151">
    <property type="entry name" value="PORPHBDMNASE"/>
</dbReference>
<dbReference type="Proteomes" id="UP000051269">
    <property type="component" value="Unassembled WGS sequence"/>
</dbReference>
<dbReference type="NCBIfam" id="TIGR00212">
    <property type="entry name" value="hemC"/>
    <property type="match status" value="1"/>
</dbReference>
<evidence type="ECO:0000256" key="6">
    <source>
        <dbReference type="ARBA" id="ARBA00023244"/>
    </source>
</evidence>
<organism evidence="11 12">
    <name type="scientific">Verrucomicrobia subdivision 6 bacterium BACL9 MAG-120507-bin52</name>
    <dbReference type="NCBI Taxonomy" id="1655590"/>
    <lineage>
        <taxon>Bacteria</taxon>
        <taxon>Pseudomonadati</taxon>
        <taxon>Verrucomicrobiota</taxon>
        <taxon>Verrucomicrobiia</taxon>
        <taxon>Verrucomicrobiales</taxon>
        <taxon>Verrucomicrobia subdivision 6</taxon>
    </lineage>
</organism>
<dbReference type="PIRSF" id="PIRSF001438">
    <property type="entry name" value="4pyrrol_synth_OHMeBilane_synth"/>
    <property type="match status" value="1"/>
</dbReference>